<dbReference type="AlphaFoldDB" id="A0A1J1HYW0"/>
<evidence type="ECO:0000313" key="2">
    <source>
        <dbReference type="Proteomes" id="UP000183832"/>
    </source>
</evidence>
<gene>
    <name evidence="1" type="ORF">CLUMA_CG006291</name>
</gene>
<protein>
    <submittedName>
        <fullName evidence="1">CLUMA_CG006291, isoform A</fullName>
    </submittedName>
</protein>
<organism evidence="1 2">
    <name type="scientific">Clunio marinus</name>
    <dbReference type="NCBI Taxonomy" id="568069"/>
    <lineage>
        <taxon>Eukaryota</taxon>
        <taxon>Metazoa</taxon>
        <taxon>Ecdysozoa</taxon>
        <taxon>Arthropoda</taxon>
        <taxon>Hexapoda</taxon>
        <taxon>Insecta</taxon>
        <taxon>Pterygota</taxon>
        <taxon>Neoptera</taxon>
        <taxon>Endopterygota</taxon>
        <taxon>Diptera</taxon>
        <taxon>Nematocera</taxon>
        <taxon>Chironomoidea</taxon>
        <taxon>Chironomidae</taxon>
        <taxon>Clunio</taxon>
    </lineage>
</organism>
<accession>A0A1J1HYW0</accession>
<evidence type="ECO:0000313" key="1">
    <source>
        <dbReference type="EMBL" id="CRK92738.1"/>
    </source>
</evidence>
<dbReference type="EMBL" id="CVRI01000035">
    <property type="protein sequence ID" value="CRK92738.1"/>
    <property type="molecule type" value="Genomic_DNA"/>
</dbReference>
<sequence length="61" mass="7304">MHKPLTICNGVDQLMVIAETIFYQHDEIISNSGNMDTLHLFSYFWIFFVDCEYRLWPLTFV</sequence>
<name>A0A1J1HYW0_9DIPT</name>
<reference evidence="1 2" key="1">
    <citation type="submission" date="2015-04" db="EMBL/GenBank/DDBJ databases">
        <authorList>
            <person name="Syromyatnikov M.Y."/>
            <person name="Popov V.N."/>
        </authorList>
    </citation>
    <scope>NUCLEOTIDE SEQUENCE [LARGE SCALE GENOMIC DNA]</scope>
</reference>
<dbReference type="Proteomes" id="UP000183832">
    <property type="component" value="Unassembled WGS sequence"/>
</dbReference>
<keyword evidence="2" id="KW-1185">Reference proteome</keyword>
<proteinExistence type="predicted"/>